<protein>
    <submittedName>
        <fullName evidence="1">Uncharacterized protein</fullName>
    </submittedName>
</protein>
<dbReference type="AlphaFoldDB" id="A0A6M3M260"/>
<evidence type="ECO:0000313" key="1">
    <source>
        <dbReference type="EMBL" id="QJB01851.1"/>
    </source>
</evidence>
<organism evidence="1">
    <name type="scientific">viral metagenome</name>
    <dbReference type="NCBI Taxonomy" id="1070528"/>
    <lineage>
        <taxon>unclassified sequences</taxon>
        <taxon>metagenomes</taxon>
        <taxon>organismal metagenomes</taxon>
    </lineage>
</organism>
<accession>A0A6M3M260</accession>
<proteinExistence type="predicted"/>
<reference evidence="1" key="1">
    <citation type="submission" date="2020-03" db="EMBL/GenBank/DDBJ databases">
        <title>The deep terrestrial virosphere.</title>
        <authorList>
            <person name="Holmfeldt K."/>
            <person name="Nilsson E."/>
            <person name="Simone D."/>
            <person name="Lopez-Fernandez M."/>
            <person name="Wu X."/>
            <person name="de Brujin I."/>
            <person name="Lundin D."/>
            <person name="Andersson A."/>
            <person name="Bertilsson S."/>
            <person name="Dopson M."/>
        </authorList>
    </citation>
    <scope>NUCLEOTIDE SEQUENCE</scope>
    <source>
        <strain evidence="1">MM171B01839</strain>
    </source>
</reference>
<sequence length="82" mass="9474">MTLDDVLALKERHAETWRDQPESYWCARLMQEVGELASALVGDHEHSSDWELAQIASIALNWLELRGDIREVREAKAEDDPR</sequence>
<gene>
    <name evidence="1" type="ORF">MM171B01839_0014</name>
</gene>
<dbReference type="EMBL" id="MT143738">
    <property type="protein sequence ID" value="QJB01851.1"/>
    <property type="molecule type" value="Genomic_DNA"/>
</dbReference>
<name>A0A6M3M260_9ZZZZ</name>